<protein>
    <submittedName>
        <fullName evidence="2">NTP transferase domain-containing protein</fullName>
    </submittedName>
</protein>
<dbReference type="InterPro" id="IPR029044">
    <property type="entry name" value="Nucleotide-diphossugar_trans"/>
</dbReference>
<dbReference type="Gene3D" id="3.10.580.10">
    <property type="entry name" value="CBS-domain"/>
    <property type="match status" value="1"/>
</dbReference>
<dbReference type="Pfam" id="PF00483">
    <property type="entry name" value="NTP_transferase"/>
    <property type="match status" value="1"/>
</dbReference>
<dbReference type="InterPro" id="IPR046342">
    <property type="entry name" value="CBS_dom_sf"/>
</dbReference>
<evidence type="ECO:0000313" key="3">
    <source>
        <dbReference type="Proteomes" id="UP000450457"/>
    </source>
</evidence>
<dbReference type="OrthoDB" id="9801899at2"/>
<dbReference type="SUPFAM" id="SSF53448">
    <property type="entry name" value="Nucleotide-diphospho-sugar transferases"/>
    <property type="match status" value="1"/>
</dbReference>
<dbReference type="Gene3D" id="3.90.550.10">
    <property type="entry name" value="Spore Coat Polysaccharide Biosynthesis Protein SpsA, Chain A"/>
    <property type="match status" value="1"/>
</dbReference>
<name>A0A845F7C7_9BACI</name>
<dbReference type="EMBL" id="WMFA01000001">
    <property type="protein sequence ID" value="MYL69830.1"/>
    <property type="molecule type" value="Genomic_DNA"/>
</dbReference>
<reference evidence="2 3" key="1">
    <citation type="submission" date="2019-11" db="EMBL/GenBank/DDBJ databases">
        <title>Genome sequences of 17 halophilic strains isolated from different environments.</title>
        <authorList>
            <person name="Furrow R.E."/>
        </authorList>
    </citation>
    <scope>NUCLEOTIDE SEQUENCE [LARGE SCALE GENOMIC DNA]</scope>
    <source>
        <strain evidence="2 3">SL-4</strain>
    </source>
</reference>
<dbReference type="AlphaFoldDB" id="A0A845F7C7"/>
<proteinExistence type="predicted"/>
<dbReference type="PANTHER" id="PTHR22572">
    <property type="entry name" value="SUGAR-1-PHOSPHATE GUANYL TRANSFERASE"/>
    <property type="match status" value="1"/>
</dbReference>
<comment type="caution">
    <text evidence="2">The sequence shown here is derived from an EMBL/GenBank/DDBJ whole genome shotgun (WGS) entry which is preliminary data.</text>
</comment>
<evidence type="ECO:0000313" key="2">
    <source>
        <dbReference type="EMBL" id="MYL69830.1"/>
    </source>
</evidence>
<dbReference type="InterPro" id="IPR005835">
    <property type="entry name" value="NTP_transferase_dom"/>
</dbReference>
<organism evidence="2 3">
    <name type="scientific">Halobacillus litoralis</name>
    <dbReference type="NCBI Taxonomy" id="45668"/>
    <lineage>
        <taxon>Bacteria</taxon>
        <taxon>Bacillati</taxon>
        <taxon>Bacillota</taxon>
        <taxon>Bacilli</taxon>
        <taxon>Bacillales</taxon>
        <taxon>Bacillaceae</taxon>
        <taxon>Halobacillus</taxon>
    </lineage>
</organism>
<feature type="domain" description="Nucleotidyl transferase" evidence="1">
    <location>
        <begin position="122"/>
        <end position="344"/>
    </location>
</feature>
<gene>
    <name evidence="2" type="ORF">GLW00_03150</name>
</gene>
<keyword evidence="2" id="KW-0808">Transferase</keyword>
<sequence length="349" mass="40070">MDVKEFLIDENVSMLDAMALLDKVAKKVLFVKREGRLVASLTDGDIRRWILNKGDLDAKVSELANYNPKYIYEKDKKNAHNLMRELSIEALPILSKEEELVSVVLWNDDEITVKKELPVPVVMMAGGFGTRLYPYTRILPKPLIPIGDLPIAEHIISRFHSMGSKEFHLIVNHKKNMIKAYFNEIDSDYKVYYADEDEPLGTGGGLSLLKGKIDSTFVLTNCDILIEEDYEKIYEYHKKENNLVTMVCSLKNVKIPYGVIEIGDQGEIEAMKEKPEFSFFTNTGMYIVEPKVIEELEDNQEIGFPDIIEKYQKAGEKVGVFPISENSWLDMGQLDEMEKMRKRLERNEA</sequence>
<dbReference type="RefSeq" id="WP_160911138.1">
    <property type="nucleotide sequence ID" value="NZ_WMFA01000001.1"/>
</dbReference>
<dbReference type="GeneID" id="78005973"/>
<evidence type="ECO:0000259" key="1">
    <source>
        <dbReference type="Pfam" id="PF00483"/>
    </source>
</evidence>
<dbReference type="GO" id="GO:0016740">
    <property type="term" value="F:transferase activity"/>
    <property type="evidence" value="ECO:0007669"/>
    <property type="project" value="UniProtKB-KW"/>
</dbReference>
<dbReference type="Proteomes" id="UP000450457">
    <property type="component" value="Unassembled WGS sequence"/>
</dbReference>
<accession>A0A845F7C7</accession>
<dbReference type="InterPro" id="IPR050486">
    <property type="entry name" value="Mannose-1P_guanyltransferase"/>
</dbReference>